<dbReference type="AlphaFoldDB" id="A0A1B0UKZ9"/>
<dbReference type="PANTHER" id="PTHR12534">
    <property type="entry name" value="30S RIBOSOMAL PROTEIN S2 PROKARYOTIC AND ORGANELLAR"/>
    <property type="match status" value="1"/>
</dbReference>
<dbReference type="CDD" id="cd01425">
    <property type="entry name" value="RPS2"/>
    <property type="match status" value="1"/>
</dbReference>
<dbReference type="SUPFAM" id="SSF52313">
    <property type="entry name" value="Ribosomal protein S2"/>
    <property type="match status" value="1"/>
</dbReference>
<dbReference type="HAMAP" id="MF_00291_B">
    <property type="entry name" value="Ribosomal_uS2_B"/>
    <property type="match status" value="1"/>
</dbReference>
<accession>A0A1B0UKZ9</accession>
<dbReference type="InterPro" id="IPR001865">
    <property type="entry name" value="Ribosomal_uS2"/>
</dbReference>
<name>A0A1B0UKZ9_EUGMU</name>
<sequence length="220" mass="24931">MITVEKLLASSVHLGHSIKEKNPKMSPYIYGERKGIHIIDLLQTLIQTRKVCKFLSNSTKKGKKVLFVGTKTQFASVIENCAVKSNSFYVTQRWLGGMLTNWLTVKKCLEKLEKITNLELEETSKQLTKKENLILKKKKAKLEKYFSGIRKMTKLPDIVIIVGQKQELNAIKECLKLNITLITILDTNCDPTLTNFIIPANDDSLSSVSLILNALNEHIK</sequence>
<keyword evidence="2 4" id="KW-0689">Ribosomal protein</keyword>
<dbReference type="GO" id="GO:0006412">
    <property type="term" value="P:translation"/>
    <property type="evidence" value="ECO:0007669"/>
    <property type="project" value="UniProtKB-UniRule"/>
</dbReference>
<dbReference type="GO" id="GO:0009507">
    <property type="term" value="C:chloroplast"/>
    <property type="evidence" value="ECO:0007669"/>
    <property type="project" value="UniProtKB-SubCell"/>
</dbReference>
<reference evidence="5" key="1">
    <citation type="journal article" date="2016" name="J. Eukaryot. Microbiol.">
        <title>The Chloroplast Genome of Euglena mutabilis-Cluster Arrangement, Intron Analysis, and Intrageneric Trends.</title>
        <authorList>
            <person name="Dabbagh N."/>
            <person name="Preisfeld A."/>
        </authorList>
    </citation>
    <scope>NUCLEOTIDE SEQUENCE</scope>
</reference>
<dbReference type="EMBL" id="KT223519">
    <property type="protein sequence ID" value="AMD08042.1"/>
    <property type="molecule type" value="Genomic_DNA"/>
</dbReference>
<gene>
    <name evidence="4 5" type="primary">rps2</name>
</gene>
<dbReference type="Gene3D" id="1.10.287.610">
    <property type="entry name" value="Helix hairpin bin"/>
    <property type="match status" value="1"/>
</dbReference>
<comment type="subcellular location">
    <subcellularLocation>
        <location evidence="4">Plastid</location>
        <location evidence="4">Chloroplast</location>
    </subcellularLocation>
</comment>
<evidence type="ECO:0000256" key="1">
    <source>
        <dbReference type="ARBA" id="ARBA00006242"/>
    </source>
</evidence>
<evidence type="ECO:0000256" key="4">
    <source>
        <dbReference type="HAMAP-Rule" id="MF_00291"/>
    </source>
</evidence>
<dbReference type="GO" id="GO:0005763">
    <property type="term" value="C:mitochondrial small ribosomal subunit"/>
    <property type="evidence" value="ECO:0007669"/>
    <property type="project" value="TreeGrafter"/>
</dbReference>
<dbReference type="InterPro" id="IPR023591">
    <property type="entry name" value="Ribosomal_uS2_flav_dom_sf"/>
</dbReference>
<proteinExistence type="inferred from homology"/>
<protein>
    <recommendedName>
        <fullName evidence="4">Small ribosomal subunit protein uS2c</fullName>
    </recommendedName>
</protein>
<comment type="similarity">
    <text evidence="1 4">Belongs to the universal ribosomal protein uS2 family.</text>
</comment>
<dbReference type="Pfam" id="PF00318">
    <property type="entry name" value="Ribosomal_S2"/>
    <property type="match status" value="1"/>
</dbReference>
<geneLocation type="chloroplast" evidence="5"/>
<dbReference type="NCBIfam" id="TIGR01011">
    <property type="entry name" value="rpsB_bact"/>
    <property type="match status" value="1"/>
</dbReference>
<dbReference type="PRINTS" id="PR00395">
    <property type="entry name" value="RIBOSOMALS2"/>
</dbReference>
<dbReference type="PROSITE" id="PS00962">
    <property type="entry name" value="RIBOSOMAL_S2_1"/>
    <property type="match status" value="1"/>
</dbReference>
<evidence type="ECO:0000313" key="5">
    <source>
        <dbReference type="EMBL" id="AMD08042.1"/>
    </source>
</evidence>
<keyword evidence="5" id="KW-0934">Plastid</keyword>
<keyword evidence="5" id="KW-0150">Chloroplast</keyword>
<dbReference type="InterPro" id="IPR018130">
    <property type="entry name" value="Ribosomal_uS2_CS"/>
</dbReference>
<keyword evidence="3 4" id="KW-0687">Ribonucleoprotein</keyword>
<dbReference type="PANTHER" id="PTHR12534:SF0">
    <property type="entry name" value="SMALL RIBOSOMAL SUBUNIT PROTEIN US2M"/>
    <property type="match status" value="1"/>
</dbReference>
<dbReference type="GO" id="GO:0003735">
    <property type="term" value="F:structural constituent of ribosome"/>
    <property type="evidence" value="ECO:0007669"/>
    <property type="project" value="InterPro"/>
</dbReference>
<dbReference type="Gene3D" id="3.40.50.10490">
    <property type="entry name" value="Glucose-6-phosphate isomerase like protein, domain 1"/>
    <property type="match status" value="1"/>
</dbReference>
<evidence type="ECO:0000256" key="2">
    <source>
        <dbReference type="ARBA" id="ARBA00022980"/>
    </source>
</evidence>
<organism evidence="5">
    <name type="scientific">Euglena mutabilis</name>
    <dbReference type="NCBI Taxonomy" id="38275"/>
    <lineage>
        <taxon>Eukaryota</taxon>
        <taxon>Discoba</taxon>
        <taxon>Euglenozoa</taxon>
        <taxon>Euglenida</taxon>
        <taxon>Spirocuta</taxon>
        <taxon>Euglenophyceae</taxon>
        <taxon>Euglenales</taxon>
        <taxon>Euglenaceae</taxon>
        <taxon>Euglena</taxon>
    </lineage>
</organism>
<dbReference type="InterPro" id="IPR005706">
    <property type="entry name" value="Ribosomal_uS2_bac/mit/plastid"/>
</dbReference>
<evidence type="ECO:0000256" key="3">
    <source>
        <dbReference type="ARBA" id="ARBA00023274"/>
    </source>
</evidence>